<name>A0A8D8TFB4_9HEMI</name>
<reference evidence="1" key="1">
    <citation type="submission" date="2021-05" db="EMBL/GenBank/DDBJ databases">
        <authorList>
            <person name="Alioto T."/>
            <person name="Alioto T."/>
            <person name="Gomez Garrido J."/>
        </authorList>
    </citation>
    <scope>NUCLEOTIDE SEQUENCE</scope>
</reference>
<organism evidence="1">
    <name type="scientific">Cacopsylla melanoneura</name>
    <dbReference type="NCBI Taxonomy" id="428564"/>
    <lineage>
        <taxon>Eukaryota</taxon>
        <taxon>Metazoa</taxon>
        <taxon>Ecdysozoa</taxon>
        <taxon>Arthropoda</taxon>
        <taxon>Hexapoda</taxon>
        <taxon>Insecta</taxon>
        <taxon>Pterygota</taxon>
        <taxon>Neoptera</taxon>
        <taxon>Paraneoptera</taxon>
        <taxon>Hemiptera</taxon>
        <taxon>Sternorrhyncha</taxon>
        <taxon>Psylloidea</taxon>
        <taxon>Psyllidae</taxon>
        <taxon>Psyllinae</taxon>
        <taxon>Cacopsylla</taxon>
    </lineage>
</organism>
<protein>
    <submittedName>
        <fullName evidence="1">Uncharacterized protein</fullName>
    </submittedName>
</protein>
<dbReference type="EMBL" id="HBUF01271821">
    <property type="protein sequence ID" value="CAG6685394.1"/>
    <property type="molecule type" value="Transcribed_RNA"/>
</dbReference>
<proteinExistence type="predicted"/>
<dbReference type="AlphaFoldDB" id="A0A8D8TFB4"/>
<sequence>MSYVISRHTSPMTFSHLANDRYVIKFIIYLFYNILFYTCSTNSYQVGIIWICGYQAVVAEWLRRLTRNQIPSGSVGSNPTDCVIFLTFKISSMTKTANSF</sequence>
<accession>A0A8D8TFB4</accession>
<evidence type="ECO:0000313" key="1">
    <source>
        <dbReference type="EMBL" id="CAG6685394.1"/>
    </source>
</evidence>